<evidence type="ECO:0000313" key="2">
    <source>
        <dbReference type="EMBL" id="QJA79608.1"/>
    </source>
</evidence>
<organism evidence="2">
    <name type="scientific">viral metagenome</name>
    <dbReference type="NCBI Taxonomy" id="1070528"/>
    <lineage>
        <taxon>unclassified sequences</taxon>
        <taxon>metagenomes</taxon>
        <taxon>organismal metagenomes</taxon>
    </lineage>
</organism>
<accession>A0A6M3KDM9</accession>
<evidence type="ECO:0000313" key="1">
    <source>
        <dbReference type="EMBL" id="QJA57367.1"/>
    </source>
</evidence>
<gene>
    <name evidence="2" type="ORF">MM415A00851_0012</name>
    <name evidence="1" type="ORF">MM415B01657_0010</name>
</gene>
<sequence length="59" mass="7023">METISDYKPVSFCWACGRKLWHKNKPTVRIVDGLPRTLHKFCAKHIDWMSTQNMEDENE</sequence>
<dbReference type="EMBL" id="MT141269">
    <property type="protein sequence ID" value="QJA57367.1"/>
    <property type="molecule type" value="Genomic_DNA"/>
</dbReference>
<protein>
    <submittedName>
        <fullName evidence="2">Uncharacterized protein</fullName>
    </submittedName>
</protein>
<dbReference type="EMBL" id="MT142388">
    <property type="protein sequence ID" value="QJA79608.1"/>
    <property type="molecule type" value="Genomic_DNA"/>
</dbReference>
<reference evidence="2" key="1">
    <citation type="submission" date="2020-03" db="EMBL/GenBank/DDBJ databases">
        <title>The deep terrestrial virosphere.</title>
        <authorList>
            <person name="Holmfeldt K."/>
            <person name="Nilsson E."/>
            <person name="Simone D."/>
            <person name="Lopez-Fernandez M."/>
            <person name="Wu X."/>
            <person name="de Brujin I."/>
            <person name="Lundin D."/>
            <person name="Andersson A."/>
            <person name="Bertilsson S."/>
            <person name="Dopson M."/>
        </authorList>
    </citation>
    <scope>NUCLEOTIDE SEQUENCE</scope>
    <source>
        <strain evidence="2">MM415A00851</strain>
        <strain evidence="1">MM415B01657</strain>
    </source>
</reference>
<proteinExistence type="predicted"/>
<name>A0A6M3KDM9_9ZZZZ</name>
<dbReference type="AlphaFoldDB" id="A0A6M3KDM9"/>